<dbReference type="InterPro" id="IPR036249">
    <property type="entry name" value="Thioredoxin-like_sf"/>
</dbReference>
<protein>
    <submittedName>
        <fullName evidence="2">Disulfide isomerase</fullName>
    </submittedName>
</protein>
<dbReference type="RefSeq" id="WP_027473630.1">
    <property type="nucleotide sequence ID" value="NZ_BAMD01000026.1"/>
</dbReference>
<dbReference type="eggNOG" id="COG1651">
    <property type="taxonomic scope" value="Bacteria"/>
</dbReference>
<dbReference type="Pfam" id="PF13462">
    <property type="entry name" value="Thioredoxin_4"/>
    <property type="match status" value="1"/>
</dbReference>
<dbReference type="STRING" id="869213.GCA_000517085_04401"/>
<dbReference type="Gene3D" id="3.40.30.10">
    <property type="entry name" value="Glutaredoxin"/>
    <property type="match status" value="1"/>
</dbReference>
<dbReference type="InterPro" id="IPR012336">
    <property type="entry name" value="Thioredoxin-like_fold"/>
</dbReference>
<proteinExistence type="predicted"/>
<dbReference type="SUPFAM" id="SSF52833">
    <property type="entry name" value="Thioredoxin-like"/>
    <property type="match status" value="1"/>
</dbReference>
<evidence type="ECO:0000313" key="3">
    <source>
        <dbReference type="Proteomes" id="UP000019402"/>
    </source>
</evidence>
<name>W7Y611_9BACT</name>
<keyword evidence="3" id="KW-1185">Reference proteome</keyword>
<sequence>MDMRKIKLLSLLVSFILLFFIVFKIVGLLGWNKGAERMSLLPEGFQLDGEGDIIFGSPDAGCSVYLFANYRCQFCLSFFKEGLPQILDDYDGKVKVVFKPILFSHTQEEMDALRMAVSVFKYGDYLPFHTLLLRDPDVIYADSYKDYLMEIMGLNSAIANSYFDDATKKYIDDNKKMFKELKIKGTPGFVVDKHVITGFSNMKLLLDNKFKSK</sequence>
<dbReference type="GO" id="GO:0016853">
    <property type="term" value="F:isomerase activity"/>
    <property type="evidence" value="ECO:0007669"/>
    <property type="project" value="UniProtKB-KW"/>
</dbReference>
<dbReference type="Proteomes" id="UP000019402">
    <property type="component" value="Unassembled WGS sequence"/>
</dbReference>
<dbReference type="EMBL" id="BAMD01000026">
    <property type="protein sequence ID" value="GAF03567.1"/>
    <property type="molecule type" value="Genomic_DNA"/>
</dbReference>
<dbReference type="AlphaFoldDB" id="W7Y611"/>
<keyword evidence="2" id="KW-0413">Isomerase</keyword>
<evidence type="ECO:0000259" key="1">
    <source>
        <dbReference type="Pfam" id="PF13462"/>
    </source>
</evidence>
<feature type="domain" description="Thioredoxin-like fold" evidence="1">
    <location>
        <begin position="50"/>
        <end position="198"/>
    </location>
</feature>
<comment type="caution">
    <text evidence="2">The sequence shown here is derived from an EMBL/GenBank/DDBJ whole genome shotgun (WGS) entry which is preliminary data.</text>
</comment>
<reference evidence="2 3" key="1">
    <citation type="journal article" date="2014" name="Genome Announc.">
        <title>Draft Genome Sequence of Cytophaga fermentans JCM 21142T, a Facultative Anaerobe Isolated from Marine Mud.</title>
        <authorList>
            <person name="Starns D."/>
            <person name="Oshima K."/>
            <person name="Suda W."/>
            <person name="Iino T."/>
            <person name="Yuki M."/>
            <person name="Inoue J."/>
            <person name="Kitamura K."/>
            <person name="Iida T."/>
            <person name="Darby A."/>
            <person name="Hattori M."/>
            <person name="Ohkuma M."/>
        </authorList>
    </citation>
    <scope>NUCLEOTIDE SEQUENCE [LARGE SCALE GENOMIC DNA]</scope>
    <source>
        <strain evidence="2 3">JCM 21142</strain>
    </source>
</reference>
<organism evidence="2 3">
    <name type="scientific">Saccharicrinis fermentans DSM 9555 = JCM 21142</name>
    <dbReference type="NCBI Taxonomy" id="869213"/>
    <lineage>
        <taxon>Bacteria</taxon>
        <taxon>Pseudomonadati</taxon>
        <taxon>Bacteroidota</taxon>
        <taxon>Bacteroidia</taxon>
        <taxon>Marinilabiliales</taxon>
        <taxon>Marinilabiliaceae</taxon>
        <taxon>Saccharicrinis</taxon>
    </lineage>
</organism>
<gene>
    <name evidence="2" type="ORF">JCM21142_52245</name>
</gene>
<evidence type="ECO:0000313" key="2">
    <source>
        <dbReference type="EMBL" id="GAF03567.1"/>
    </source>
</evidence>
<accession>W7Y611</accession>